<proteinExistence type="predicted"/>
<feature type="non-terminal residue" evidence="1">
    <location>
        <position position="1"/>
    </location>
</feature>
<feature type="non-terminal residue" evidence="1">
    <location>
        <position position="92"/>
    </location>
</feature>
<gene>
    <name evidence="1" type="ORF">GIB67_025326</name>
</gene>
<sequence length="92" mass="10774">NLLIHYRSLIGSSQFIQTDYSSLIGSSQFDQHIYIQNCCFGQFNLLIYCRYLLVNPNLTAHLIHYRSLIGSSQFDRPSNTLQVTYWFIPIRP</sequence>
<evidence type="ECO:0000313" key="2">
    <source>
        <dbReference type="Proteomes" id="UP000541444"/>
    </source>
</evidence>
<accession>A0A7J7NBV9</accession>
<dbReference type="EMBL" id="JACGCM010000926">
    <property type="protein sequence ID" value="KAF6164500.1"/>
    <property type="molecule type" value="Genomic_DNA"/>
</dbReference>
<reference evidence="1 2" key="1">
    <citation type="journal article" date="2020" name="IScience">
        <title>Genome Sequencing of the Endangered Kingdonia uniflora (Circaeasteraceae, Ranunculales) Reveals Potential Mechanisms of Evolutionary Specialization.</title>
        <authorList>
            <person name="Sun Y."/>
            <person name="Deng T."/>
            <person name="Zhang A."/>
            <person name="Moore M.J."/>
            <person name="Landis J.B."/>
            <person name="Lin N."/>
            <person name="Zhang H."/>
            <person name="Zhang X."/>
            <person name="Huang J."/>
            <person name="Zhang X."/>
            <person name="Sun H."/>
            <person name="Wang H."/>
        </authorList>
    </citation>
    <scope>NUCLEOTIDE SEQUENCE [LARGE SCALE GENOMIC DNA]</scope>
    <source>
        <strain evidence="1">TB1705</strain>
        <tissue evidence="1">Leaf</tissue>
    </source>
</reference>
<dbReference type="AlphaFoldDB" id="A0A7J7NBV9"/>
<comment type="caution">
    <text evidence="1">The sequence shown here is derived from an EMBL/GenBank/DDBJ whole genome shotgun (WGS) entry which is preliminary data.</text>
</comment>
<protein>
    <submittedName>
        <fullName evidence="1">Uncharacterized protein</fullName>
    </submittedName>
</protein>
<name>A0A7J7NBV9_9MAGN</name>
<keyword evidence="2" id="KW-1185">Reference proteome</keyword>
<evidence type="ECO:0000313" key="1">
    <source>
        <dbReference type="EMBL" id="KAF6164500.1"/>
    </source>
</evidence>
<organism evidence="1 2">
    <name type="scientific">Kingdonia uniflora</name>
    <dbReference type="NCBI Taxonomy" id="39325"/>
    <lineage>
        <taxon>Eukaryota</taxon>
        <taxon>Viridiplantae</taxon>
        <taxon>Streptophyta</taxon>
        <taxon>Embryophyta</taxon>
        <taxon>Tracheophyta</taxon>
        <taxon>Spermatophyta</taxon>
        <taxon>Magnoliopsida</taxon>
        <taxon>Ranunculales</taxon>
        <taxon>Circaeasteraceae</taxon>
        <taxon>Kingdonia</taxon>
    </lineage>
</organism>
<dbReference type="Proteomes" id="UP000541444">
    <property type="component" value="Unassembled WGS sequence"/>
</dbReference>